<organism evidence="2 3">
    <name type="scientific">Oryzias latipes</name>
    <name type="common">Japanese rice fish</name>
    <name type="synonym">Japanese killifish</name>
    <dbReference type="NCBI Taxonomy" id="8090"/>
    <lineage>
        <taxon>Eukaryota</taxon>
        <taxon>Metazoa</taxon>
        <taxon>Chordata</taxon>
        <taxon>Craniata</taxon>
        <taxon>Vertebrata</taxon>
        <taxon>Euteleostomi</taxon>
        <taxon>Actinopterygii</taxon>
        <taxon>Neopterygii</taxon>
        <taxon>Teleostei</taxon>
        <taxon>Neoteleostei</taxon>
        <taxon>Acanthomorphata</taxon>
        <taxon>Ovalentaria</taxon>
        <taxon>Atherinomorphae</taxon>
        <taxon>Beloniformes</taxon>
        <taxon>Adrianichthyidae</taxon>
        <taxon>Oryziinae</taxon>
        <taxon>Oryzias</taxon>
    </lineage>
</organism>
<dbReference type="Proteomes" id="UP000001038">
    <property type="component" value="Chromosome 24"/>
</dbReference>
<dbReference type="Pfam" id="PF00059">
    <property type="entry name" value="Lectin_C"/>
    <property type="match status" value="1"/>
</dbReference>
<protein>
    <recommendedName>
        <fullName evidence="1">C-type lectin domain-containing protein</fullName>
    </recommendedName>
</protein>
<dbReference type="SUPFAM" id="SSF56436">
    <property type="entry name" value="C-type lectin-like"/>
    <property type="match status" value="1"/>
</dbReference>
<feature type="domain" description="C-type lectin" evidence="1">
    <location>
        <begin position="17"/>
        <end position="102"/>
    </location>
</feature>
<dbReference type="Gene3D" id="3.10.100.10">
    <property type="entry name" value="Mannose-Binding Protein A, subunit A"/>
    <property type="match status" value="1"/>
</dbReference>
<sequence length="102" mass="11969">FCPSEFSTRNESFLHKYHFNCQNVDWTEALWFCREFHTDLATVSSTANMDQLRKPAEKAKNAWIGLHNNDRWRWSLSGLQFNDSDTKREIGEPKDGKNCEAI</sequence>
<proteinExistence type="predicted"/>
<name>A0A3B3H4Z8_ORYLA</name>
<evidence type="ECO:0000313" key="3">
    <source>
        <dbReference type="Proteomes" id="UP000001038"/>
    </source>
</evidence>
<keyword evidence="3" id="KW-1185">Reference proteome</keyword>
<reference evidence="2 3" key="1">
    <citation type="journal article" date="2007" name="Nature">
        <title>The medaka draft genome and insights into vertebrate genome evolution.</title>
        <authorList>
            <person name="Kasahara M."/>
            <person name="Naruse K."/>
            <person name="Sasaki S."/>
            <person name="Nakatani Y."/>
            <person name="Qu W."/>
            <person name="Ahsan B."/>
            <person name="Yamada T."/>
            <person name="Nagayasu Y."/>
            <person name="Doi K."/>
            <person name="Kasai Y."/>
            <person name="Jindo T."/>
            <person name="Kobayashi D."/>
            <person name="Shimada A."/>
            <person name="Toyoda A."/>
            <person name="Kuroki Y."/>
            <person name="Fujiyama A."/>
            <person name="Sasaki T."/>
            <person name="Shimizu A."/>
            <person name="Asakawa S."/>
            <person name="Shimizu N."/>
            <person name="Hashimoto S."/>
            <person name="Yang J."/>
            <person name="Lee Y."/>
            <person name="Matsushima K."/>
            <person name="Sugano S."/>
            <person name="Sakaizumi M."/>
            <person name="Narita T."/>
            <person name="Ohishi K."/>
            <person name="Haga S."/>
            <person name="Ohta F."/>
            <person name="Nomoto H."/>
            <person name="Nogata K."/>
            <person name="Morishita T."/>
            <person name="Endo T."/>
            <person name="Shin-I T."/>
            <person name="Takeda H."/>
            <person name="Morishita S."/>
            <person name="Kohara Y."/>
        </authorList>
    </citation>
    <scope>NUCLEOTIDE SEQUENCE [LARGE SCALE GENOMIC DNA]</scope>
    <source>
        <strain evidence="2 3">Hd-rR</strain>
    </source>
</reference>
<dbReference type="InParanoid" id="A0A3B3H4Z8"/>
<dbReference type="Ensembl" id="ENSORLT00000047069.1">
    <property type="protein sequence ID" value="ENSORLP00000026282.1"/>
    <property type="gene ID" value="ENSORLG00000023240.1"/>
</dbReference>
<evidence type="ECO:0000259" key="1">
    <source>
        <dbReference type="PROSITE" id="PS50041"/>
    </source>
</evidence>
<reference evidence="2" key="2">
    <citation type="submission" date="2025-08" db="UniProtKB">
        <authorList>
            <consortium name="Ensembl"/>
        </authorList>
    </citation>
    <scope>IDENTIFICATION</scope>
    <source>
        <strain evidence="2">Hd-rR</strain>
    </source>
</reference>
<dbReference type="PANTHER" id="PTHR45784:SF3">
    <property type="entry name" value="C-TYPE LECTIN DOMAIN FAMILY 4 MEMBER K-LIKE-RELATED"/>
    <property type="match status" value="1"/>
</dbReference>
<dbReference type="InterPro" id="IPR016187">
    <property type="entry name" value="CTDL_fold"/>
</dbReference>
<accession>A0A3B3H4Z8</accession>
<reference evidence="2" key="3">
    <citation type="submission" date="2025-09" db="UniProtKB">
        <authorList>
            <consortium name="Ensembl"/>
        </authorList>
    </citation>
    <scope>IDENTIFICATION</scope>
    <source>
        <strain evidence="2">Hd-rR</strain>
    </source>
</reference>
<dbReference type="AlphaFoldDB" id="A0A3B3H4Z8"/>
<evidence type="ECO:0000313" key="2">
    <source>
        <dbReference type="Ensembl" id="ENSORLP00000026282.1"/>
    </source>
</evidence>
<dbReference type="GeneTree" id="ENSGT01150000287543"/>
<dbReference type="InterPro" id="IPR016186">
    <property type="entry name" value="C-type_lectin-like/link_sf"/>
</dbReference>
<dbReference type="InterPro" id="IPR001304">
    <property type="entry name" value="C-type_lectin-like"/>
</dbReference>
<dbReference type="PANTHER" id="PTHR45784">
    <property type="entry name" value="C-TYPE LECTIN DOMAIN FAMILY 20 MEMBER A-RELATED"/>
    <property type="match status" value="1"/>
</dbReference>
<dbReference type="PROSITE" id="PS50041">
    <property type="entry name" value="C_TYPE_LECTIN_2"/>
    <property type="match status" value="1"/>
</dbReference>